<dbReference type="AlphaFoldDB" id="A0A8T0IB95"/>
<keyword evidence="1" id="KW-1133">Transmembrane helix</keyword>
<name>A0A8T0IB95_CERPU</name>
<feature type="transmembrane region" description="Helical" evidence="1">
    <location>
        <begin position="62"/>
        <end position="80"/>
    </location>
</feature>
<reference evidence="2" key="1">
    <citation type="submission" date="2020-06" db="EMBL/GenBank/DDBJ databases">
        <title>WGS assembly of Ceratodon purpureus strain R40.</title>
        <authorList>
            <person name="Carey S.B."/>
            <person name="Jenkins J."/>
            <person name="Shu S."/>
            <person name="Lovell J.T."/>
            <person name="Sreedasyam A."/>
            <person name="Maumus F."/>
            <person name="Tiley G.P."/>
            <person name="Fernandez-Pozo N."/>
            <person name="Barry K."/>
            <person name="Chen C."/>
            <person name="Wang M."/>
            <person name="Lipzen A."/>
            <person name="Daum C."/>
            <person name="Saski C.A."/>
            <person name="Payton A.C."/>
            <person name="Mcbreen J.C."/>
            <person name="Conrad R.E."/>
            <person name="Kollar L.M."/>
            <person name="Olsson S."/>
            <person name="Huttunen S."/>
            <person name="Landis J.B."/>
            <person name="Wickett N.J."/>
            <person name="Johnson M.G."/>
            <person name="Rensing S.A."/>
            <person name="Grimwood J."/>
            <person name="Schmutz J."/>
            <person name="Mcdaniel S.F."/>
        </authorList>
    </citation>
    <scope>NUCLEOTIDE SEQUENCE</scope>
    <source>
        <strain evidence="2">R40</strain>
    </source>
</reference>
<feature type="non-terminal residue" evidence="2">
    <location>
        <position position="1"/>
    </location>
</feature>
<proteinExistence type="predicted"/>
<keyword evidence="3" id="KW-1185">Reference proteome</keyword>
<protein>
    <submittedName>
        <fullName evidence="2">Uncharacterized protein</fullName>
    </submittedName>
</protein>
<sequence length="102" mass="11537">FISLIGGHLLVSLQLSLTFQTYFLLLTASLSKYGCMTRIRYNKSYSRVLMSTVPRRMAQNVGYYYFIALYIRLISLGPQYRSLPSPTDVSCGSVPGRTLKPD</sequence>
<dbReference type="EMBL" id="CM026424">
    <property type="protein sequence ID" value="KAG0579763.1"/>
    <property type="molecule type" value="Genomic_DNA"/>
</dbReference>
<comment type="caution">
    <text evidence="2">The sequence shown here is derived from an EMBL/GenBank/DDBJ whole genome shotgun (WGS) entry which is preliminary data.</text>
</comment>
<organism evidence="2 3">
    <name type="scientific">Ceratodon purpureus</name>
    <name type="common">Fire moss</name>
    <name type="synonym">Dicranum purpureum</name>
    <dbReference type="NCBI Taxonomy" id="3225"/>
    <lineage>
        <taxon>Eukaryota</taxon>
        <taxon>Viridiplantae</taxon>
        <taxon>Streptophyta</taxon>
        <taxon>Embryophyta</taxon>
        <taxon>Bryophyta</taxon>
        <taxon>Bryophytina</taxon>
        <taxon>Bryopsida</taxon>
        <taxon>Dicranidae</taxon>
        <taxon>Pseudoditrichales</taxon>
        <taxon>Ditrichaceae</taxon>
        <taxon>Ceratodon</taxon>
    </lineage>
</organism>
<accession>A0A8T0IB95</accession>
<evidence type="ECO:0000313" key="3">
    <source>
        <dbReference type="Proteomes" id="UP000822688"/>
    </source>
</evidence>
<evidence type="ECO:0000313" key="2">
    <source>
        <dbReference type="EMBL" id="KAG0579763.1"/>
    </source>
</evidence>
<keyword evidence="1" id="KW-0472">Membrane</keyword>
<evidence type="ECO:0000256" key="1">
    <source>
        <dbReference type="SAM" id="Phobius"/>
    </source>
</evidence>
<keyword evidence="1" id="KW-0812">Transmembrane</keyword>
<dbReference type="Proteomes" id="UP000822688">
    <property type="component" value="Chromosome 4"/>
</dbReference>
<gene>
    <name evidence="2" type="ORF">KC19_4G121700</name>
</gene>